<organism evidence="1 2">
    <name type="scientific">Pisolithus microcarpus 441</name>
    <dbReference type="NCBI Taxonomy" id="765257"/>
    <lineage>
        <taxon>Eukaryota</taxon>
        <taxon>Fungi</taxon>
        <taxon>Dikarya</taxon>
        <taxon>Basidiomycota</taxon>
        <taxon>Agaricomycotina</taxon>
        <taxon>Agaricomycetes</taxon>
        <taxon>Agaricomycetidae</taxon>
        <taxon>Boletales</taxon>
        <taxon>Sclerodermatineae</taxon>
        <taxon>Pisolithaceae</taxon>
        <taxon>Pisolithus</taxon>
    </lineage>
</organism>
<evidence type="ECO:0000313" key="2">
    <source>
        <dbReference type="Proteomes" id="UP000054018"/>
    </source>
</evidence>
<dbReference type="Proteomes" id="UP000054018">
    <property type="component" value="Unassembled WGS sequence"/>
</dbReference>
<dbReference type="HOGENOM" id="CLU_018552_16_2_1"/>
<reference evidence="1 2" key="1">
    <citation type="submission" date="2014-04" db="EMBL/GenBank/DDBJ databases">
        <authorList>
            <consortium name="DOE Joint Genome Institute"/>
            <person name="Kuo A."/>
            <person name="Kohler A."/>
            <person name="Costa M.D."/>
            <person name="Nagy L.G."/>
            <person name="Floudas D."/>
            <person name="Copeland A."/>
            <person name="Barry K.W."/>
            <person name="Cichocki N."/>
            <person name="Veneault-Fourrey C."/>
            <person name="LaButti K."/>
            <person name="Lindquist E.A."/>
            <person name="Lipzen A."/>
            <person name="Lundell T."/>
            <person name="Morin E."/>
            <person name="Murat C."/>
            <person name="Sun H."/>
            <person name="Tunlid A."/>
            <person name="Henrissat B."/>
            <person name="Grigoriev I.V."/>
            <person name="Hibbett D.S."/>
            <person name="Martin F."/>
            <person name="Nordberg H.P."/>
            <person name="Cantor M.N."/>
            <person name="Hua S.X."/>
        </authorList>
    </citation>
    <scope>NUCLEOTIDE SEQUENCE [LARGE SCALE GENOMIC DNA]</scope>
    <source>
        <strain evidence="1 2">441</strain>
    </source>
</reference>
<gene>
    <name evidence="1" type="ORF">PISMIDRAFT_49375</name>
</gene>
<sequence length="58" mass="6489">LHQPDLFCKKLCVSPDTFDFILDSVSGHPIFQNNLPNCQLPVALQLAIFLNCMGHYGN</sequence>
<protein>
    <submittedName>
        <fullName evidence="1">Uncharacterized protein</fullName>
    </submittedName>
</protein>
<accession>A0A0C9ZBR4</accession>
<proteinExistence type="predicted"/>
<reference evidence="2" key="2">
    <citation type="submission" date="2015-01" db="EMBL/GenBank/DDBJ databases">
        <title>Evolutionary Origins and Diversification of the Mycorrhizal Mutualists.</title>
        <authorList>
            <consortium name="DOE Joint Genome Institute"/>
            <consortium name="Mycorrhizal Genomics Consortium"/>
            <person name="Kohler A."/>
            <person name="Kuo A."/>
            <person name="Nagy L.G."/>
            <person name="Floudas D."/>
            <person name="Copeland A."/>
            <person name="Barry K.W."/>
            <person name="Cichocki N."/>
            <person name="Veneault-Fourrey C."/>
            <person name="LaButti K."/>
            <person name="Lindquist E.A."/>
            <person name="Lipzen A."/>
            <person name="Lundell T."/>
            <person name="Morin E."/>
            <person name="Murat C."/>
            <person name="Riley R."/>
            <person name="Ohm R."/>
            <person name="Sun H."/>
            <person name="Tunlid A."/>
            <person name="Henrissat B."/>
            <person name="Grigoriev I.V."/>
            <person name="Hibbett D.S."/>
            <person name="Martin F."/>
        </authorList>
    </citation>
    <scope>NUCLEOTIDE SEQUENCE [LARGE SCALE GENOMIC DNA]</scope>
    <source>
        <strain evidence="2">441</strain>
    </source>
</reference>
<feature type="non-terminal residue" evidence="1">
    <location>
        <position position="58"/>
    </location>
</feature>
<feature type="non-terminal residue" evidence="1">
    <location>
        <position position="1"/>
    </location>
</feature>
<dbReference type="EMBL" id="KN833831">
    <property type="protein sequence ID" value="KIK17373.1"/>
    <property type="molecule type" value="Genomic_DNA"/>
</dbReference>
<dbReference type="AlphaFoldDB" id="A0A0C9ZBR4"/>
<dbReference type="OrthoDB" id="2408877at2759"/>
<name>A0A0C9ZBR4_9AGAM</name>
<evidence type="ECO:0000313" key="1">
    <source>
        <dbReference type="EMBL" id="KIK17373.1"/>
    </source>
</evidence>
<keyword evidence="2" id="KW-1185">Reference proteome</keyword>